<keyword evidence="3" id="KW-0805">Transcription regulation</keyword>
<dbReference type="PROSITE" id="PS51294">
    <property type="entry name" value="HTH_MYB"/>
    <property type="match status" value="1"/>
</dbReference>
<dbReference type="AlphaFoldDB" id="A0A1D6MKN6"/>
<dbReference type="InterPro" id="IPR001005">
    <property type="entry name" value="SANT/Myb"/>
</dbReference>
<dbReference type="GO" id="GO:0003677">
    <property type="term" value="F:DNA binding"/>
    <property type="evidence" value="ECO:0007669"/>
    <property type="project" value="UniProtKB-KW"/>
</dbReference>
<dbReference type="FunFam" id="1.10.10.60:FF:000158">
    <property type="entry name" value="MYB transcription factor"/>
    <property type="match status" value="1"/>
</dbReference>
<evidence type="ECO:0000259" key="8">
    <source>
        <dbReference type="PROSITE" id="PS50090"/>
    </source>
</evidence>
<sequence>MGRVHPCCSEEKKVRKGLWSPEEDERLASHIARFGVSCWSSIPELAGLQRCGKSCRLRWMNYLRPDLKRGRFSQQEEDLIIALHKALGNRRNRPNSTENGDDRIKPAPPPVFTPYPFVPPSPRDHVAAAASGASSCDDYSSAAGSFVADPAAAAACAAVHVGYATDRSAAAAESGVTPTPPSMTTSTSACTDDARGSCDDGFLRAMVDDPSFLFGDFYLDSDGGHHGQIMSFWESHAFS</sequence>
<evidence type="ECO:0000256" key="1">
    <source>
        <dbReference type="ARBA" id="ARBA00004123"/>
    </source>
</evidence>
<dbReference type="SMART" id="SM00717">
    <property type="entry name" value="SANT"/>
    <property type="match status" value="1"/>
</dbReference>
<evidence type="ECO:0000256" key="7">
    <source>
        <dbReference type="SAM" id="MobiDB-lite"/>
    </source>
</evidence>
<name>A0A1D6MKN6_MAIZE</name>
<dbReference type="InterPro" id="IPR051953">
    <property type="entry name" value="Plant_SW-associated_TFs"/>
</dbReference>
<dbReference type="OMA" id="ARRCEDD"/>
<evidence type="ECO:0000256" key="3">
    <source>
        <dbReference type="ARBA" id="ARBA00023015"/>
    </source>
</evidence>
<dbReference type="PANTHER" id="PTHR47997:SF95">
    <property type="entry name" value="TRANSCRIPTION FACTOR MYB86"/>
    <property type="match status" value="1"/>
</dbReference>
<dbReference type="ExpressionAtlas" id="A0A1D6MKN6">
    <property type="expression patterns" value="baseline"/>
</dbReference>
<evidence type="ECO:0000256" key="6">
    <source>
        <dbReference type="ARBA" id="ARBA00023242"/>
    </source>
</evidence>
<evidence type="ECO:0000256" key="4">
    <source>
        <dbReference type="ARBA" id="ARBA00023125"/>
    </source>
</evidence>
<accession>A0A1D6MKN6</accession>
<dbReference type="PANTHER" id="PTHR47997">
    <property type="entry name" value="MYB DOMAIN PROTEIN 55"/>
    <property type="match status" value="1"/>
</dbReference>
<protein>
    <submittedName>
        <fullName evidence="10">Transcription factor MYB86</fullName>
    </submittedName>
</protein>
<evidence type="ECO:0000256" key="5">
    <source>
        <dbReference type="ARBA" id="ARBA00023163"/>
    </source>
</evidence>
<dbReference type="Gene3D" id="1.10.10.60">
    <property type="entry name" value="Homeodomain-like"/>
    <property type="match status" value="1"/>
</dbReference>
<gene>
    <name evidence="10" type="ORF">ZEAMMB73_Zm00001d039700</name>
</gene>
<feature type="domain" description="HTH myb-type" evidence="9">
    <location>
        <begin position="11"/>
        <end position="67"/>
    </location>
</feature>
<evidence type="ECO:0000256" key="2">
    <source>
        <dbReference type="ARBA" id="ARBA00022737"/>
    </source>
</evidence>
<dbReference type="EMBL" id="CM007649">
    <property type="protein sequence ID" value="ONM29775.1"/>
    <property type="molecule type" value="Genomic_DNA"/>
</dbReference>
<dbReference type="InterPro" id="IPR017930">
    <property type="entry name" value="Myb_dom"/>
</dbReference>
<comment type="subcellular location">
    <subcellularLocation>
        <location evidence="1">Nucleus</location>
    </subcellularLocation>
</comment>
<dbReference type="InterPro" id="IPR009057">
    <property type="entry name" value="Homeodomain-like_sf"/>
</dbReference>
<dbReference type="CDD" id="cd00167">
    <property type="entry name" value="SANT"/>
    <property type="match status" value="1"/>
</dbReference>
<organism evidence="10">
    <name type="scientific">Zea mays</name>
    <name type="common">Maize</name>
    <dbReference type="NCBI Taxonomy" id="4577"/>
    <lineage>
        <taxon>Eukaryota</taxon>
        <taxon>Viridiplantae</taxon>
        <taxon>Streptophyta</taxon>
        <taxon>Embryophyta</taxon>
        <taxon>Tracheophyta</taxon>
        <taxon>Spermatophyta</taxon>
        <taxon>Magnoliopsida</taxon>
        <taxon>Liliopsida</taxon>
        <taxon>Poales</taxon>
        <taxon>Poaceae</taxon>
        <taxon>PACMAD clade</taxon>
        <taxon>Panicoideae</taxon>
        <taxon>Andropogonodae</taxon>
        <taxon>Andropogoneae</taxon>
        <taxon>Tripsacinae</taxon>
        <taxon>Zea</taxon>
    </lineage>
</organism>
<dbReference type="PROSITE" id="PS50090">
    <property type="entry name" value="MYB_LIKE"/>
    <property type="match status" value="1"/>
</dbReference>
<feature type="region of interest" description="Disordered" evidence="7">
    <location>
        <begin position="89"/>
        <end position="118"/>
    </location>
</feature>
<dbReference type="InParanoid" id="A0A1D6MKN6"/>
<dbReference type="Pfam" id="PF00249">
    <property type="entry name" value="Myb_DNA-binding"/>
    <property type="match status" value="1"/>
</dbReference>
<proteinExistence type="predicted"/>
<keyword evidence="6" id="KW-0539">Nucleus</keyword>
<keyword evidence="5" id="KW-0804">Transcription</keyword>
<dbReference type="SMR" id="A0A1D6MKN6"/>
<dbReference type="GO" id="GO:0005634">
    <property type="term" value="C:nucleus"/>
    <property type="evidence" value="ECO:0007669"/>
    <property type="project" value="UniProtKB-SubCell"/>
</dbReference>
<reference evidence="10" key="1">
    <citation type="submission" date="2015-12" db="EMBL/GenBank/DDBJ databases">
        <title>Update maize B73 reference genome by single molecule sequencing technologies.</title>
        <authorList>
            <consortium name="Maize Genome Sequencing Project"/>
            <person name="Ware D."/>
        </authorList>
    </citation>
    <scope>NUCLEOTIDE SEQUENCE [LARGE SCALE GENOMIC DNA]</scope>
    <source>
        <tissue evidence="10">Seedling</tissue>
    </source>
</reference>
<feature type="compositionally biased region" description="Pro residues" evidence="7">
    <location>
        <begin position="106"/>
        <end position="118"/>
    </location>
</feature>
<evidence type="ECO:0000259" key="9">
    <source>
        <dbReference type="PROSITE" id="PS51294"/>
    </source>
</evidence>
<dbReference type="SUPFAM" id="SSF46689">
    <property type="entry name" value="Homeodomain-like"/>
    <property type="match status" value="1"/>
</dbReference>
<evidence type="ECO:0000313" key="10">
    <source>
        <dbReference type="EMBL" id="ONM29775.1"/>
    </source>
</evidence>
<feature type="domain" description="Myb-like" evidence="8">
    <location>
        <begin position="11"/>
        <end position="63"/>
    </location>
</feature>
<keyword evidence="2" id="KW-0677">Repeat</keyword>
<keyword evidence="4" id="KW-0238">DNA-binding</keyword>